<keyword evidence="2" id="KW-1185">Reference proteome</keyword>
<dbReference type="WBParaSite" id="PSAMB.scaffold230size63538.g3733.t1">
    <property type="protein sequence ID" value="PSAMB.scaffold230size63538.g3733.t1"/>
    <property type="gene ID" value="PSAMB.scaffold230size63538.g3733"/>
</dbReference>
<evidence type="ECO:0000313" key="3">
    <source>
        <dbReference type="WBParaSite" id="PSAMB.scaffold230size63538.g3733.t1"/>
    </source>
</evidence>
<dbReference type="InterPro" id="IPR049546">
    <property type="entry name" value="WDR54_beta_prop"/>
</dbReference>
<dbReference type="InterPro" id="IPR036322">
    <property type="entry name" value="WD40_repeat_dom_sf"/>
</dbReference>
<proteinExistence type="predicted"/>
<sequence length="202" mass="22380">MYEFAREIAMSGGSASSFPNNISTFFHEGKNLTFTAMAHKYQVNMVHWDSKLEGFTSDQIQVKEPSTDKPLIVVQAKYVLVSNRSFPLLAVASTGGAMVFDPNNGKMLAYTALPKEDDQTMRFVRGISYVDNLIMMGTHTGEILIFNCSGESSVKPKPTVKEHTVPIVDIATCHFDDLTCTCDVDGHVIVWSKNMKSTTKKI</sequence>
<organism evidence="2 3">
    <name type="scientific">Plectus sambesii</name>
    <dbReference type="NCBI Taxonomy" id="2011161"/>
    <lineage>
        <taxon>Eukaryota</taxon>
        <taxon>Metazoa</taxon>
        <taxon>Ecdysozoa</taxon>
        <taxon>Nematoda</taxon>
        <taxon>Chromadorea</taxon>
        <taxon>Plectida</taxon>
        <taxon>Plectina</taxon>
        <taxon>Plectoidea</taxon>
        <taxon>Plectidae</taxon>
        <taxon>Plectus</taxon>
    </lineage>
</organism>
<evidence type="ECO:0000313" key="2">
    <source>
        <dbReference type="Proteomes" id="UP000887566"/>
    </source>
</evidence>
<dbReference type="SUPFAM" id="SSF50978">
    <property type="entry name" value="WD40 repeat-like"/>
    <property type="match status" value="1"/>
</dbReference>
<dbReference type="InterPro" id="IPR015943">
    <property type="entry name" value="WD40/YVTN_repeat-like_dom_sf"/>
</dbReference>
<reference evidence="3" key="1">
    <citation type="submission" date="2022-11" db="UniProtKB">
        <authorList>
            <consortium name="WormBaseParasite"/>
        </authorList>
    </citation>
    <scope>IDENTIFICATION</scope>
</reference>
<protein>
    <recommendedName>
        <fullName evidence="1">WD repeat-containing protein 54 beta-propeller domain-containing protein</fullName>
    </recommendedName>
</protein>
<dbReference type="Pfam" id="PF21031">
    <property type="entry name" value="WDR54"/>
    <property type="match status" value="1"/>
</dbReference>
<name>A0A914VQ57_9BILA</name>
<dbReference type="Proteomes" id="UP000887566">
    <property type="component" value="Unplaced"/>
</dbReference>
<accession>A0A914VQ57</accession>
<feature type="domain" description="WD repeat-containing protein 54 beta-propeller" evidence="1">
    <location>
        <begin position="1"/>
        <end position="184"/>
    </location>
</feature>
<evidence type="ECO:0000259" key="1">
    <source>
        <dbReference type="Pfam" id="PF21031"/>
    </source>
</evidence>
<dbReference type="AlphaFoldDB" id="A0A914VQ57"/>
<dbReference type="Gene3D" id="2.130.10.10">
    <property type="entry name" value="YVTN repeat-like/Quinoprotein amine dehydrogenase"/>
    <property type="match status" value="1"/>
</dbReference>